<dbReference type="InterPro" id="IPR032466">
    <property type="entry name" value="Metal_Hydrolase"/>
</dbReference>
<proteinExistence type="predicted"/>
<protein>
    <submittedName>
        <fullName evidence="2">Metal-dependent hydrolase with the TIM-barrel fold protein</fullName>
    </submittedName>
</protein>
<reference evidence="2 3" key="1">
    <citation type="submission" date="2018-08" db="EMBL/GenBank/DDBJ databases">
        <title>A genome reference for cultivated species of the human gut microbiota.</title>
        <authorList>
            <person name="Zou Y."/>
            <person name="Xue W."/>
            <person name="Luo G."/>
        </authorList>
    </citation>
    <scope>NUCLEOTIDE SEQUENCE [LARGE SCALE GENOMIC DNA]</scope>
    <source>
        <strain evidence="2 3">AM44-1AT</strain>
    </source>
</reference>
<dbReference type="PANTHER" id="PTHR22642:SF2">
    <property type="entry name" value="PROTEIN LONG AFTER FAR-RED 3"/>
    <property type="match status" value="1"/>
</dbReference>
<dbReference type="SUPFAM" id="SSF51556">
    <property type="entry name" value="Metallo-dependent hydrolases"/>
    <property type="match status" value="1"/>
</dbReference>
<organism evidence="2 3">
    <name type="scientific">Agathobacter rectalis</name>
    <dbReference type="NCBI Taxonomy" id="39491"/>
    <lineage>
        <taxon>Bacteria</taxon>
        <taxon>Bacillati</taxon>
        <taxon>Bacillota</taxon>
        <taxon>Clostridia</taxon>
        <taxon>Lachnospirales</taxon>
        <taxon>Lachnospiraceae</taxon>
        <taxon>Agathobacter</taxon>
    </lineage>
</organism>
<evidence type="ECO:0000259" key="1">
    <source>
        <dbReference type="Pfam" id="PF07969"/>
    </source>
</evidence>
<dbReference type="Proteomes" id="UP000286341">
    <property type="component" value="Unassembled WGS sequence"/>
</dbReference>
<dbReference type="AlphaFoldDB" id="A0A413R3N7"/>
<dbReference type="Pfam" id="PF07969">
    <property type="entry name" value="Amidohydro_3"/>
    <property type="match status" value="1"/>
</dbReference>
<dbReference type="InterPro" id="IPR011059">
    <property type="entry name" value="Metal-dep_hydrolase_composite"/>
</dbReference>
<evidence type="ECO:0000313" key="2">
    <source>
        <dbReference type="EMBL" id="RHA16117.1"/>
    </source>
</evidence>
<dbReference type="Gene3D" id="3.10.310.70">
    <property type="match status" value="1"/>
</dbReference>
<gene>
    <name evidence="2" type="ORF">DW948_01995</name>
</gene>
<sequence>MKCYKGKILTVDSENNVFNYLVEDEGKIEYVGNTLPEKYRSCDIIDIGNKAICPSFVDTHQHMAAFSTFHAGLNVMDAESNLEMMDMIRAFVKRSGKKKTLIAFGASPYSVSEQRLISKEQLDDVCPDKEIMVVKYDGHACVINSKLLNKLKSKLECLRGYHPETGEMNQEAFFTCSDYITNSLSIINLIRNMQVAIDYQASKGIGCIHTVSGVGFAGNLDMSLEKLFAKSLNNGFQIRVFPQSMKTTVALKRKIPRIGGCFECALDGCFGSKDAALNMPYADDTNNMGILYYDDKKVIDFCKAANRQGLQIEMHAIGDRAFDQACKALKEALDDFPRNDHRHGIIHDCLPTEYGLEICSKYNIQMPMQSAFIEWKQEPDEYLSTIMGTERTKKLNPIRTMSEKGIVISFGSDAPCTTPDPIVWMDKAVNNPNTEQCISIQDALKMCTYNGYYTSFDEDIRGSLEVGKKADMVILSENIYNAENISKVRVEQLILNGKKYKSCSEKVIKAVICGLFSKNKF</sequence>
<evidence type="ECO:0000313" key="3">
    <source>
        <dbReference type="Proteomes" id="UP000286341"/>
    </source>
</evidence>
<dbReference type="EMBL" id="QSFB01000002">
    <property type="protein sequence ID" value="RHA16117.1"/>
    <property type="molecule type" value="Genomic_DNA"/>
</dbReference>
<accession>A0A413R3N7</accession>
<keyword evidence="2" id="KW-0378">Hydrolase</keyword>
<dbReference type="RefSeq" id="WP_118342122.1">
    <property type="nucleotide sequence ID" value="NZ_QSEY01000002.1"/>
</dbReference>
<feature type="domain" description="Amidohydrolase 3" evidence="1">
    <location>
        <begin position="44"/>
        <end position="498"/>
    </location>
</feature>
<dbReference type="InterPro" id="IPR013108">
    <property type="entry name" value="Amidohydro_3"/>
</dbReference>
<name>A0A413R3N7_9FIRM</name>
<comment type="caution">
    <text evidence="2">The sequence shown here is derived from an EMBL/GenBank/DDBJ whole genome shotgun (WGS) entry which is preliminary data.</text>
</comment>
<dbReference type="PANTHER" id="PTHR22642">
    <property type="entry name" value="IMIDAZOLONEPROPIONASE"/>
    <property type="match status" value="1"/>
</dbReference>
<dbReference type="SUPFAM" id="SSF51338">
    <property type="entry name" value="Composite domain of metallo-dependent hydrolases"/>
    <property type="match status" value="1"/>
</dbReference>
<dbReference type="Gene3D" id="2.30.40.10">
    <property type="entry name" value="Urease, subunit C, domain 1"/>
    <property type="match status" value="1"/>
</dbReference>
<dbReference type="Gene3D" id="3.20.20.140">
    <property type="entry name" value="Metal-dependent hydrolases"/>
    <property type="match status" value="1"/>
</dbReference>
<dbReference type="GO" id="GO:0016810">
    <property type="term" value="F:hydrolase activity, acting on carbon-nitrogen (but not peptide) bonds"/>
    <property type="evidence" value="ECO:0007669"/>
    <property type="project" value="InterPro"/>
</dbReference>